<dbReference type="Gene3D" id="1.25.10.10">
    <property type="entry name" value="Leucine-rich Repeat Variant"/>
    <property type="match status" value="1"/>
</dbReference>
<dbReference type="GO" id="GO:0030686">
    <property type="term" value="C:90S preribosome"/>
    <property type="evidence" value="ECO:0007669"/>
    <property type="project" value="TreeGrafter"/>
</dbReference>
<name>A0A5B7H933_PORTR</name>
<dbReference type="InterPro" id="IPR001313">
    <property type="entry name" value="Pumilio_RNA-bd_rpt"/>
</dbReference>
<evidence type="ECO:0000256" key="1">
    <source>
        <dbReference type="ARBA" id="ARBA00022737"/>
    </source>
</evidence>
<dbReference type="GO" id="GO:0000056">
    <property type="term" value="P:ribosomal small subunit export from nucleus"/>
    <property type="evidence" value="ECO:0007669"/>
    <property type="project" value="TreeGrafter"/>
</dbReference>
<dbReference type="EMBL" id="VSRR010025054">
    <property type="protein sequence ID" value="MPC66643.1"/>
    <property type="molecule type" value="Genomic_DNA"/>
</dbReference>
<dbReference type="InterPro" id="IPR011989">
    <property type="entry name" value="ARM-like"/>
</dbReference>
<dbReference type="GO" id="GO:0000480">
    <property type="term" value="P:endonucleolytic cleavage in 5'-ETS of tricistronic rRNA transcript (SSU-rRNA, 5.8S rRNA, LSU-rRNA)"/>
    <property type="evidence" value="ECO:0007669"/>
    <property type="project" value="TreeGrafter"/>
</dbReference>
<dbReference type="Proteomes" id="UP000324222">
    <property type="component" value="Unassembled WGS sequence"/>
</dbReference>
<dbReference type="GO" id="GO:0003723">
    <property type="term" value="F:RNA binding"/>
    <property type="evidence" value="ECO:0007669"/>
    <property type="project" value="InterPro"/>
</dbReference>
<dbReference type="AlphaFoldDB" id="A0A5B7H933"/>
<keyword evidence="3" id="KW-1185">Reference proteome</keyword>
<dbReference type="GO" id="GO:0000472">
    <property type="term" value="P:endonucleolytic cleavage to generate mature 5'-end of SSU-rRNA from (SSU-rRNA, 5.8S rRNA, LSU-rRNA)"/>
    <property type="evidence" value="ECO:0007669"/>
    <property type="project" value="TreeGrafter"/>
</dbReference>
<evidence type="ECO:0000313" key="2">
    <source>
        <dbReference type="EMBL" id="MPC66643.1"/>
    </source>
</evidence>
<organism evidence="2 3">
    <name type="scientific">Portunus trituberculatus</name>
    <name type="common">Swimming crab</name>
    <name type="synonym">Neptunus trituberculatus</name>
    <dbReference type="NCBI Taxonomy" id="210409"/>
    <lineage>
        <taxon>Eukaryota</taxon>
        <taxon>Metazoa</taxon>
        <taxon>Ecdysozoa</taxon>
        <taxon>Arthropoda</taxon>
        <taxon>Crustacea</taxon>
        <taxon>Multicrustacea</taxon>
        <taxon>Malacostraca</taxon>
        <taxon>Eumalacostraca</taxon>
        <taxon>Eucarida</taxon>
        <taxon>Decapoda</taxon>
        <taxon>Pleocyemata</taxon>
        <taxon>Brachyura</taxon>
        <taxon>Eubrachyura</taxon>
        <taxon>Portunoidea</taxon>
        <taxon>Portunidae</taxon>
        <taxon>Portuninae</taxon>
        <taxon>Portunus</taxon>
    </lineage>
</organism>
<evidence type="ECO:0000313" key="3">
    <source>
        <dbReference type="Proteomes" id="UP000324222"/>
    </source>
</evidence>
<dbReference type="SMART" id="SM00025">
    <property type="entry name" value="Pumilio"/>
    <property type="match status" value="2"/>
</dbReference>
<gene>
    <name evidence="2" type="primary">NOP9_0</name>
    <name evidence="2" type="ORF">E2C01_060793</name>
</gene>
<dbReference type="PANTHER" id="PTHR13102">
    <property type="entry name" value="NUCLEOLAR PROTEIN 9"/>
    <property type="match status" value="1"/>
</dbReference>
<dbReference type="GO" id="GO:0000447">
    <property type="term" value="P:endonucleolytic cleavage in ITS1 to separate SSU-rRNA from 5.8S rRNA and LSU-rRNA from tricistronic rRNA transcript (SSU-rRNA, 5.8S rRNA, LSU-rRNA)"/>
    <property type="evidence" value="ECO:0007669"/>
    <property type="project" value="TreeGrafter"/>
</dbReference>
<dbReference type="InterPro" id="IPR040000">
    <property type="entry name" value="NOP9"/>
</dbReference>
<comment type="caution">
    <text evidence="2">The sequence shown here is derived from an EMBL/GenBank/DDBJ whole genome shotgun (WGS) entry which is preliminary data.</text>
</comment>
<dbReference type="GO" id="GO:0005730">
    <property type="term" value="C:nucleolus"/>
    <property type="evidence" value="ECO:0007669"/>
    <property type="project" value="TreeGrafter"/>
</dbReference>
<proteinExistence type="predicted"/>
<reference evidence="2 3" key="1">
    <citation type="submission" date="2019-05" db="EMBL/GenBank/DDBJ databases">
        <title>Another draft genome of Portunus trituberculatus and its Hox gene families provides insights of decapod evolution.</title>
        <authorList>
            <person name="Jeong J.-H."/>
            <person name="Song I."/>
            <person name="Kim S."/>
            <person name="Choi T."/>
            <person name="Kim D."/>
            <person name="Ryu S."/>
            <person name="Kim W."/>
        </authorList>
    </citation>
    <scope>NUCLEOTIDE SEQUENCE [LARGE SCALE GENOMIC DNA]</scope>
    <source>
        <tissue evidence="2">Muscle</tissue>
    </source>
</reference>
<keyword evidence="1" id="KW-0677">Repeat</keyword>
<accession>A0A5B7H933</accession>
<dbReference type="Pfam" id="PF22493">
    <property type="entry name" value="PUF_NOP9"/>
    <property type="match status" value="1"/>
</dbReference>
<dbReference type="GO" id="GO:0030688">
    <property type="term" value="C:preribosome, small subunit precursor"/>
    <property type="evidence" value="ECO:0007669"/>
    <property type="project" value="TreeGrafter"/>
</dbReference>
<sequence length="226" mass="25668">MRELEQDGQQRSLASNQIISRILDDVLPHADVAQVLAMNIVFGEDLRAMCVDPYASHVLQTLLTLALKYAQKGAVQKRHEENEEENEEKELLIHVSDDQRQEFSTFLDKVGRFVYNNLEDFVKHKYASHVVRTVLEVCSGIEVEQSIRSSQRSQTSHALCKEGKILVVPPTVKQVLLNIAVRFTRLPDLIGLFPPCFLDKFISGTLVSCISRIKDELHLNVQFPNS</sequence>
<dbReference type="OrthoDB" id="9987665at2759"/>
<dbReference type="PANTHER" id="PTHR13102:SF0">
    <property type="entry name" value="NUCLEOLAR PROTEIN 9"/>
    <property type="match status" value="1"/>
</dbReference>
<protein>
    <submittedName>
        <fullName evidence="2">Nucleolar protein 9</fullName>
    </submittedName>
</protein>
<dbReference type="InterPro" id="IPR016024">
    <property type="entry name" value="ARM-type_fold"/>
</dbReference>
<dbReference type="SUPFAM" id="SSF48371">
    <property type="entry name" value="ARM repeat"/>
    <property type="match status" value="1"/>
</dbReference>